<evidence type="ECO:0000313" key="15">
    <source>
        <dbReference type="Proteomes" id="UP001195483"/>
    </source>
</evidence>
<keyword evidence="8" id="KW-0325">Glycoprotein</keyword>
<comment type="subcellular location">
    <subcellularLocation>
        <location evidence="1">Membrane</location>
        <topology evidence="1">Single-pass membrane protein</topology>
    </subcellularLocation>
</comment>
<dbReference type="SUPFAM" id="SSF49854">
    <property type="entry name" value="Spermadhesin, CUB domain"/>
    <property type="match status" value="1"/>
</dbReference>
<feature type="transmembrane region" description="Helical" evidence="11">
    <location>
        <begin position="2605"/>
        <end position="2633"/>
    </location>
</feature>
<dbReference type="PROSITE" id="PS00420">
    <property type="entry name" value="SRCR_1"/>
    <property type="match status" value="1"/>
</dbReference>
<feature type="compositionally biased region" description="Polar residues" evidence="10">
    <location>
        <begin position="3067"/>
        <end position="3077"/>
    </location>
</feature>
<dbReference type="InterPro" id="IPR035914">
    <property type="entry name" value="Sperma_CUB_dom_sf"/>
</dbReference>
<feature type="compositionally biased region" description="Polar residues" evidence="10">
    <location>
        <begin position="2973"/>
        <end position="2992"/>
    </location>
</feature>
<evidence type="ECO:0000256" key="3">
    <source>
        <dbReference type="ARBA" id="ARBA00022729"/>
    </source>
</evidence>
<dbReference type="Gene3D" id="2.60.120.290">
    <property type="entry name" value="Spermadhesin, CUB domain"/>
    <property type="match status" value="1"/>
</dbReference>
<evidence type="ECO:0000256" key="12">
    <source>
        <dbReference type="SAM" id="SignalP"/>
    </source>
</evidence>
<feature type="disulfide bond" evidence="9">
    <location>
        <begin position="1088"/>
        <end position="1098"/>
    </location>
</feature>
<dbReference type="FunFam" id="3.10.250.10:FF:000016">
    <property type="entry name" value="Scavenger receptor cysteine-rich protein type 12"/>
    <property type="match status" value="1"/>
</dbReference>
<feature type="compositionally biased region" description="Polar residues" evidence="10">
    <location>
        <begin position="3004"/>
        <end position="3050"/>
    </location>
</feature>
<dbReference type="SMART" id="SM00202">
    <property type="entry name" value="SR"/>
    <property type="match status" value="3"/>
</dbReference>
<feature type="compositionally biased region" description="Polar residues" evidence="10">
    <location>
        <begin position="2856"/>
        <end position="2870"/>
    </location>
</feature>
<gene>
    <name evidence="14" type="ORF">CHS0354_040177</name>
</gene>
<dbReference type="InterPro" id="IPR006626">
    <property type="entry name" value="PbH1"/>
</dbReference>
<dbReference type="PANTHER" id="PTHR47653:SF1">
    <property type="entry name" value="DELETED IN MALIGNANT BRAIN TUMORS 1 PROTEIN"/>
    <property type="match status" value="1"/>
</dbReference>
<dbReference type="SUPFAM" id="SSF56487">
    <property type="entry name" value="SRCR-like"/>
    <property type="match status" value="3"/>
</dbReference>
<dbReference type="InterPro" id="IPR016186">
    <property type="entry name" value="C-type_lectin-like/link_sf"/>
</dbReference>
<comment type="caution">
    <text evidence="14">The sequence shown here is derived from an EMBL/GenBank/DDBJ whole genome shotgun (WGS) entry which is preliminary data.</text>
</comment>
<evidence type="ECO:0000256" key="6">
    <source>
        <dbReference type="ARBA" id="ARBA00023136"/>
    </source>
</evidence>
<keyword evidence="7 9" id="KW-1015">Disulfide bond</keyword>
<organism evidence="14 15">
    <name type="scientific">Potamilus streckersoni</name>
    <dbReference type="NCBI Taxonomy" id="2493646"/>
    <lineage>
        <taxon>Eukaryota</taxon>
        <taxon>Metazoa</taxon>
        <taxon>Spiralia</taxon>
        <taxon>Lophotrochozoa</taxon>
        <taxon>Mollusca</taxon>
        <taxon>Bivalvia</taxon>
        <taxon>Autobranchia</taxon>
        <taxon>Heteroconchia</taxon>
        <taxon>Palaeoheterodonta</taxon>
        <taxon>Unionida</taxon>
        <taxon>Unionoidea</taxon>
        <taxon>Unionidae</taxon>
        <taxon>Ambleminae</taxon>
        <taxon>Lampsilini</taxon>
        <taxon>Potamilus</taxon>
    </lineage>
</organism>
<dbReference type="Pfam" id="PF13229">
    <property type="entry name" value="Beta_helix"/>
    <property type="match status" value="1"/>
</dbReference>
<reference evidence="14" key="1">
    <citation type="journal article" date="2021" name="Genome Biol. Evol.">
        <title>A High-Quality Reference Genome for a Parasitic Bivalve with Doubly Uniparental Inheritance (Bivalvia: Unionida).</title>
        <authorList>
            <person name="Smith C.H."/>
        </authorList>
    </citation>
    <scope>NUCLEOTIDE SEQUENCE</scope>
    <source>
        <strain evidence="14">CHS0354</strain>
    </source>
</reference>
<dbReference type="EMBL" id="JAEAOA010002330">
    <property type="protein sequence ID" value="KAK3597436.1"/>
    <property type="molecule type" value="Genomic_DNA"/>
</dbReference>
<dbReference type="InterPro" id="IPR001190">
    <property type="entry name" value="SRCR"/>
</dbReference>
<feature type="compositionally biased region" description="Polar residues" evidence="10">
    <location>
        <begin position="2917"/>
        <end position="2928"/>
    </location>
</feature>
<evidence type="ECO:0000313" key="14">
    <source>
        <dbReference type="EMBL" id="KAK3597436.1"/>
    </source>
</evidence>
<feature type="domain" description="SRCR" evidence="13">
    <location>
        <begin position="1018"/>
        <end position="1119"/>
    </location>
</feature>
<feature type="compositionally biased region" description="Basic and acidic residues" evidence="10">
    <location>
        <begin position="3279"/>
        <end position="3293"/>
    </location>
</feature>
<dbReference type="InterPro" id="IPR036772">
    <property type="entry name" value="SRCR-like_dom_sf"/>
</dbReference>
<dbReference type="SUPFAM" id="SSF51126">
    <property type="entry name" value="Pectin lyase-like"/>
    <property type="match status" value="1"/>
</dbReference>
<dbReference type="InterPro" id="IPR001304">
    <property type="entry name" value="C-type_lectin-like"/>
</dbReference>
<dbReference type="SMART" id="SM00034">
    <property type="entry name" value="CLECT"/>
    <property type="match status" value="1"/>
</dbReference>
<feature type="region of interest" description="Disordered" evidence="10">
    <location>
        <begin position="3160"/>
        <end position="3185"/>
    </location>
</feature>
<feature type="region of interest" description="Disordered" evidence="10">
    <location>
        <begin position="2643"/>
        <end position="2665"/>
    </location>
</feature>
<evidence type="ECO:0000256" key="2">
    <source>
        <dbReference type="ARBA" id="ARBA00022692"/>
    </source>
</evidence>
<dbReference type="InterPro" id="IPR016187">
    <property type="entry name" value="CTDL_fold"/>
</dbReference>
<feature type="region of interest" description="Disordered" evidence="10">
    <location>
        <begin position="2856"/>
        <end position="2946"/>
    </location>
</feature>
<dbReference type="PANTHER" id="PTHR47653">
    <property type="entry name" value="PROTEIN BARK BEETLE"/>
    <property type="match status" value="1"/>
</dbReference>
<feature type="compositionally biased region" description="Pro residues" evidence="10">
    <location>
        <begin position="2871"/>
        <end position="2887"/>
    </location>
</feature>
<feature type="domain" description="SRCR" evidence="13">
    <location>
        <begin position="160"/>
        <end position="264"/>
    </location>
</feature>
<dbReference type="InterPro" id="IPR011050">
    <property type="entry name" value="Pectin_lyase_fold/virulence"/>
</dbReference>
<evidence type="ECO:0000259" key="13">
    <source>
        <dbReference type="PROSITE" id="PS50287"/>
    </source>
</evidence>
<dbReference type="SMART" id="SM00710">
    <property type="entry name" value="PbH1"/>
    <property type="match status" value="14"/>
</dbReference>
<feature type="compositionally biased region" description="Basic and acidic residues" evidence="10">
    <location>
        <begin position="2709"/>
        <end position="2728"/>
    </location>
</feature>
<protein>
    <recommendedName>
        <fullName evidence="13">SRCR domain-containing protein</fullName>
    </recommendedName>
</protein>
<feature type="compositionally biased region" description="Polar residues" evidence="10">
    <location>
        <begin position="3263"/>
        <end position="3278"/>
    </location>
</feature>
<name>A0AAE0W102_9BIVA</name>
<dbReference type="Gene3D" id="3.10.100.10">
    <property type="entry name" value="Mannose-Binding Protein A, subunit A"/>
    <property type="match status" value="1"/>
</dbReference>
<dbReference type="Gene3D" id="3.10.250.10">
    <property type="entry name" value="SRCR-like domain"/>
    <property type="match status" value="3"/>
</dbReference>
<evidence type="ECO:0000256" key="9">
    <source>
        <dbReference type="PROSITE-ProRule" id="PRU00196"/>
    </source>
</evidence>
<comment type="caution">
    <text evidence="9">Lacks conserved residue(s) required for the propagation of feature annotation.</text>
</comment>
<feature type="region of interest" description="Disordered" evidence="10">
    <location>
        <begin position="3238"/>
        <end position="3293"/>
    </location>
</feature>
<evidence type="ECO:0000256" key="5">
    <source>
        <dbReference type="ARBA" id="ARBA00022989"/>
    </source>
</evidence>
<dbReference type="Pfam" id="PF00530">
    <property type="entry name" value="SRCR"/>
    <property type="match status" value="3"/>
</dbReference>
<dbReference type="Proteomes" id="UP001195483">
    <property type="component" value="Unassembled WGS sequence"/>
</dbReference>
<feature type="compositionally biased region" description="Polar residues" evidence="10">
    <location>
        <begin position="3093"/>
        <end position="3102"/>
    </location>
</feature>
<reference evidence="14" key="2">
    <citation type="journal article" date="2021" name="Genome Biol. Evol.">
        <title>Developing a high-quality reference genome for a parasitic bivalve with doubly uniparental inheritance (Bivalvia: Unionida).</title>
        <authorList>
            <person name="Smith C.H."/>
        </authorList>
    </citation>
    <scope>NUCLEOTIDE SEQUENCE</scope>
    <source>
        <strain evidence="14">CHS0354</strain>
        <tissue evidence="14">Mantle</tissue>
    </source>
</reference>
<evidence type="ECO:0000256" key="8">
    <source>
        <dbReference type="ARBA" id="ARBA00023180"/>
    </source>
</evidence>
<feature type="compositionally biased region" description="Basic and acidic residues" evidence="10">
    <location>
        <begin position="3052"/>
        <end position="3064"/>
    </location>
</feature>
<keyword evidence="2 11" id="KW-0812">Transmembrane</keyword>
<feature type="compositionally biased region" description="Pro residues" evidence="10">
    <location>
        <begin position="2900"/>
        <end position="2915"/>
    </location>
</feature>
<evidence type="ECO:0000256" key="1">
    <source>
        <dbReference type="ARBA" id="ARBA00004167"/>
    </source>
</evidence>
<feature type="region of interest" description="Disordered" evidence="10">
    <location>
        <begin position="2705"/>
        <end position="2825"/>
    </location>
</feature>
<sequence length="3293" mass="373184">MADMYSVARMLIVCVILVCLTGQVFGVVGDQRITPPPPGQDPVIANGIIYNLWHIPLDCRDPEILAKAEFEGAGIVIKTKKAVIRDGSPYKIKGNIEIDPKGCLYIEPGTIFHFAPGRGILVNGTLIARGSPIDGKRIVMTKDPDAAAVTGLSSPWPTDARLVDGNITRDGRLELFYMGKWRGVCTNYNNYTGIDINATCRHLGFVYGNFTYHSFAQNETDYMIYEKPGCLGSENSLFDCPGKNNLKIGAHICDGQQVIGFQCDGLRSDLAKDYWRGIEFYNSTNMLRLDGVLLYNESLSWLEYLDISYAGLDILKDEKMRHSRASISASPFVPLMNNVTITNGAYDGLNLTEIRGNIHIANSTLANNRGYGAFIQTAVGRTLINMTDVLNNWGDGLKMYLVNYTINDFNRNFPSEQTFCQASVSSPSFPLLLPGEIIDPLGNKPGWICSKTINSSPGKMITLHVLIMEKDPVARGTFTVKDGDVNSKIILQFDINNGTFPQSITTSRNKIYIEIVYSLPPRPQGDLTKWCPTLRPCIRFLLELTTQEGPDVEFSIFNTTVINNNGYGINIQDVRSKVFVNSSVIANNTYGAGLRIYEGAGEIAINNTVIEGNEKAGVNITYSGGYQLFNMSIIRKNHGYGVITEYLRLNRTRYELFQKMEVAKCRFEFNEWTAFRIGNYCLGGNYLFNESYFGYNMHEAIEYLSCNISTKVSTNFSLAFNNFVGNKRHAILMSPVVNTVGIITNNTFSKHKLGVLRFDNSYDFILNRWYSVFEVNYRIFENKFTENQGLYCISMRLTQPSPFQSIEFKYNTLVGNTIKNSFMYLNPRSRANAVIIVSSGNVKVQRNYIYNPDSVRDIATHLKDPSIVIAADRNWWQTLNHSFVYSRLFDQDDRYNLAEIEYFPILKEQWLYGSFDTSDYPKYRWEFSRAGGLIGGVLDGTFTTDPNQKVYHVDKDIFVLKDSTFTILPGTILEFESSIGMVVHGRLKADGASIAPITFKLRDQDFLPLENRTIYDSIRLYDGFDEFEGRLELNISGQWGTVCNEGWTDQNSALVCQQLGLTYYPDYGTPRLTIQGQSQPIWKSLVSCSELDTNIFDCMAEGPGEFNCTHTQDVFIRCMPPTWSGITIPAIPRGGTTWETQFRYVVIEKAGLLDFAEMSFTPALQIDYNFYSISYMTVRKCISDGIHIKYCHPYSQNLIEHTQVDNNLGNGILTRSPFLRLSHMVISNNSKAGFVYDPFFTEYEALTVRNFIYRNRTVSLTNNPLINVGDIMIFLTCAPGSGKEVTTYYTELRVLSVSFRVTLQLLDYNPQTSIEKVTVYDSSRSGIMSTSTKRWEIEKDLVDFPIVSSSDVLTIALEVNGVRSGRLAFAVISAGYAESNPFSQIFLYNCTIDGNLQGIVTKHYNNPSNEKMEIFHRAREEEIHFDHVFVKNSQQEAMFIPSLTKYHENFIPTFEEMTRPNRIASIKYIIEWSKFTNNFKGIHAEHNHVDFANNVWNWTFYKSEIQGCQSGGFEIELPRVINRIERKYHSVTVSESIMTGNQQFAFAITGYYARVSIYNTDIRDNNCLLGLVTIAGMEKDLFVFNNRFINNYAKYGVSLDLFSHADNVGLVYGNFSYNQITGNRYNYRSTGNCVFNTPITYGLAVKGVQNVKAWYNIIENKELQYELVAGITSLSFATKLDVRYSWFGVTDQLSIKERIFDFDDWNSYAIAQYFPYLTGPSFDAGLATGSLIDSTLQLNRLGGRIEADLSLPSRSDPYIVYSDLTVMPGTKFIIPPGTQLHFYPNVGILVLGQLIARGLPFARITMKAIRKDQMISGTNGLCRRKRQLSTPKNVRFIGGLEKNEGFLELYNSTSKSWNIMCDNQFNEKTAEVVCREMGFETVNVKVRFTYLYDYFVYGKPMYFLKEFWTYSYYCRGDENSLDLCMKRINYNIKQCIFGANYTFIRCGVRNLPTAFDYWGNIRFAPAQYEEQLFDFIKDEDRSRLEYLDIYGAGMLHGEKVGAIQTTYVSPLMTNINVTNCVSNGLDVVAPRYEVEIKTQRIADNLGYAVNVLVLNGDSKNLDQSSFDPLVTNTIPYNLYGLVEICRMEKEIILGNRMILFYKYSQNSLDCVKIIRGQSSVGSKQVAIRFLQFGLYQDDFYRNSIEIYDGADPIDPKNLVVLVANSSRNLITKRYVSSGNTLMIQIHASPSYAFYGFIAEVVTLPLSGLSYPDSTKFHRMENLIIKDNQAGALLYNNVGEINPSIVINQCWIENNGIAILNLTSPPTIDVNLQATMIFNLDSNFINKNKGGMYVHATTTTIATKLSANITNNVFAFGSNGEVMNLTGHLYERFFIYENYIINNTAGDYRDIIHVQDVVVNFTYNTVLNNTGHYILRTFNTDKTEATQMYNRNNFYQNNVTALYRATIHVGRGNPKVRENFLVNDECDFEIETYPRTILADGTLLESNPIDATDNWWGSPVLGYISGKIWDRIDNVSLVEVDFNPYKIDNQSMIDGKCAPGWHLNSDRCYRYMGAALPYYEADSFCRLNDGFLAEIKDKQAFIAYLLRLTQNVYDPTRRVWIYGEVTSGRCSAFEKNYVVEEYDCYNVMHPFICEKDPYVSPPQSDIYTAVIAISAGVFGTAVLVILVLAILWYVKSKRREKEHFERQESIRSSIRGSMRTKSKSTMSMLSVATSKRHFSDIDGYSQTSSRHQSVHSLGASIASLAGVTEDESHTDPADITRKQLRERAARPSTQGHRTFGRRGMQDQNSTRENDEDPSIMTNMRKKLVRQQHATDTQENGGYKHDEDQNSESVFDEDDQDDDSVKKVPLEDDDDDDDDVLKQNGKFPHLEKSLDSIKIKPYNESAYYSPNYTPSVEFSNRNSLSSFSQPESPITPNPTRAPTPPPPLPEDTQGKSSRLNPQPKPRPLGPKPVPVPRVQPTSPSQTSLSNKEYLAGSRDNVTNPLNMHHSRENLSQSRDNLMGSRENIFSVQKLSINQEDVPDTNPQGYSTSFPYPSREDMGGQNNGSRNYLNQSRENVTSPSIMSRSRENLSQSRDNLTASRDNIFSAQKLNRSRENVADPRYGSREYLSQSHENVSDLSGVDSGVEYLRKPGTPSNMNTTQKLPYGSRDNLYQNRSYGNQQESKDIVYQPNPSNYQNHYPNNLYNPSMLRSRENISSAKAPSGVDYIGRPEREMPQASHSYSSDSGTDYIPSNNMDYSYTPGVSYLPSPRSSPTRGGYEPMTPARITDSANDWRQPGLHVTNLDEDPPPYEPVSFTEGGNMKPTYQNDYQPKYVSSRNGDTRVRNHQSIETEI</sequence>
<dbReference type="GO" id="GO:0016020">
    <property type="term" value="C:membrane"/>
    <property type="evidence" value="ECO:0007669"/>
    <property type="project" value="UniProtKB-SubCell"/>
</dbReference>
<dbReference type="SUPFAM" id="SSF56436">
    <property type="entry name" value="C-type lectin-like"/>
    <property type="match status" value="1"/>
</dbReference>
<evidence type="ECO:0000256" key="7">
    <source>
        <dbReference type="ARBA" id="ARBA00023157"/>
    </source>
</evidence>
<feature type="compositionally biased region" description="Low complexity" evidence="10">
    <location>
        <begin position="2656"/>
        <end position="2665"/>
    </location>
</feature>
<accession>A0AAE0W102</accession>
<keyword evidence="5 11" id="KW-1133">Transmembrane helix</keyword>
<feature type="disulfide bond" evidence="9">
    <location>
        <begin position="1914"/>
        <end position="1924"/>
    </location>
</feature>
<evidence type="ECO:0000256" key="10">
    <source>
        <dbReference type="SAM" id="MobiDB-lite"/>
    </source>
</evidence>
<reference evidence="14" key="3">
    <citation type="submission" date="2023-05" db="EMBL/GenBank/DDBJ databases">
        <authorList>
            <person name="Smith C.H."/>
        </authorList>
    </citation>
    <scope>NUCLEOTIDE SEQUENCE</scope>
    <source>
        <strain evidence="14">CHS0354</strain>
        <tissue evidence="14">Mantle</tissue>
    </source>
</reference>
<feature type="disulfide bond" evidence="9">
    <location>
        <begin position="230"/>
        <end position="240"/>
    </location>
</feature>
<keyword evidence="6 11" id="KW-0472">Membrane</keyword>
<keyword evidence="15" id="KW-1185">Reference proteome</keyword>
<dbReference type="GO" id="GO:0045217">
    <property type="term" value="P:cell-cell junction maintenance"/>
    <property type="evidence" value="ECO:0007669"/>
    <property type="project" value="TreeGrafter"/>
</dbReference>
<keyword evidence="3 12" id="KW-0732">Signal</keyword>
<evidence type="ECO:0000256" key="11">
    <source>
        <dbReference type="SAM" id="Phobius"/>
    </source>
</evidence>
<evidence type="ECO:0000256" key="4">
    <source>
        <dbReference type="ARBA" id="ARBA00022737"/>
    </source>
</evidence>
<keyword evidence="4" id="KW-0677">Repeat</keyword>
<dbReference type="InterPro" id="IPR053243">
    <property type="entry name" value="SJ_maturation_regulator"/>
</dbReference>
<feature type="signal peptide" evidence="12">
    <location>
        <begin position="1"/>
        <end position="26"/>
    </location>
</feature>
<dbReference type="InterPro" id="IPR039448">
    <property type="entry name" value="Beta_helix"/>
</dbReference>
<proteinExistence type="predicted"/>
<feature type="domain" description="SRCR" evidence="13">
    <location>
        <begin position="1834"/>
        <end position="1947"/>
    </location>
</feature>
<feature type="region of interest" description="Disordered" evidence="10">
    <location>
        <begin position="2973"/>
        <end position="3113"/>
    </location>
</feature>
<dbReference type="PROSITE" id="PS50287">
    <property type="entry name" value="SRCR_2"/>
    <property type="match status" value="3"/>
</dbReference>
<feature type="chain" id="PRO_5042205778" description="SRCR domain-containing protein" evidence="12">
    <location>
        <begin position="27"/>
        <end position="3293"/>
    </location>
</feature>
<dbReference type="PRINTS" id="PR00258">
    <property type="entry name" value="SPERACTRCPTR"/>
</dbReference>